<gene>
    <name evidence="2" type="ORF">UT63_C0051G0008</name>
</gene>
<organism evidence="2 3">
    <name type="scientific">Candidatus Gottesmanbacteria bacterium GW2011_GWC2_39_8</name>
    <dbReference type="NCBI Taxonomy" id="1618450"/>
    <lineage>
        <taxon>Bacteria</taxon>
        <taxon>Candidatus Gottesmaniibacteriota</taxon>
    </lineage>
</organism>
<keyword evidence="1" id="KW-0472">Membrane</keyword>
<accession>A0A0G0Q433</accession>
<feature type="transmembrane region" description="Helical" evidence="1">
    <location>
        <begin position="62"/>
        <end position="81"/>
    </location>
</feature>
<feature type="transmembrane region" description="Helical" evidence="1">
    <location>
        <begin position="7"/>
        <end position="25"/>
    </location>
</feature>
<protein>
    <submittedName>
        <fullName evidence="2">Uncharacterized protein</fullName>
    </submittedName>
</protein>
<keyword evidence="1" id="KW-1133">Transmembrane helix</keyword>
<dbReference type="AlphaFoldDB" id="A0A0G0Q433"/>
<dbReference type="EMBL" id="LBXN01000051">
    <property type="protein sequence ID" value="KKR32126.1"/>
    <property type="molecule type" value="Genomic_DNA"/>
</dbReference>
<evidence type="ECO:0000313" key="3">
    <source>
        <dbReference type="Proteomes" id="UP000034539"/>
    </source>
</evidence>
<reference evidence="2 3" key="1">
    <citation type="journal article" date="2015" name="Nature">
        <title>rRNA introns, odd ribosomes, and small enigmatic genomes across a large radiation of phyla.</title>
        <authorList>
            <person name="Brown C.T."/>
            <person name="Hug L.A."/>
            <person name="Thomas B.C."/>
            <person name="Sharon I."/>
            <person name="Castelle C.J."/>
            <person name="Singh A."/>
            <person name="Wilkins M.J."/>
            <person name="Williams K.H."/>
            <person name="Banfield J.F."/>
        </authorList>
    </citation>
    <scope>NUCLEOTIDE SEQUENCE [LARGE SCALE GENOMIC DNA]</scope>
</reference>
<feature type="transmembrane region" description="Helical" evidence="1">
    <location>
        <begin position="31"/>
        <end position="50"/>
    </location>
</feature>
<sequence length="142" mass="16640">MWWKIYFWVYLILNIIGLIALLPYAPFKAGYYVSFFITAVTILALFSYVFKKKLFSRLVWRIFLSILIVTLLEGFLELFVLPKQFVDTYLNFFRLDIPVNAFDWLLTLILSLPALYATFVLAMAGKPGLAKKIKKIQKRKGR</sequence>
<proteinExistence type="predicted"/>
<evidence type="ECO:0000256" key="1">
    <source>
        <dbReference type="SAM" id="Phobius"/>
    </source>
</evidence>
<comment type="caution">
    <text evidence="2">The sequence shown here is derived from an EMBL/GenBank/DDBJ whole genome shotgun (WGS) entry which is preliminary data.</text>
</comment>
<name>A0A0G0Q433_9BACT</name>
<keyword evidence="1" id="KW-0812">Transmembrane</keyword>
<evidence type="ECO:0000313" key="2">
    <source>
        <dbReference type="EMBL" id="KKR32126.1"/>
    </source>
</evidence>
<feature type="transmembrane region" description="Helical" evidence="1">
    <location>
        <begin position="101"/>
        <end position="125"/>
    </location>
</feature>
<dbReference type="Proteomes" id="UP000034539">
    <property type="component" value="Unassembled WGS sequence"/>
</dbReference>